<dbReference type="AlphaFoldDB" id="A0A8H8DF12"/>
<keyword evidence="4" id="KW-0547">Nucleotide-binding</keyword>
<protein>
    <recommendedName>
        <fullName evidence="1">non-specific serine/threonine protein kinase</fullName>
        <ecNumber evidence="1">2.7.11.1</ecNumber>
    </recommendedName>
</protein>
<proteinExistence type="predicted"/>
<dbReference type="Proteomes" id="UP000673691">
    <property type="component" value="Unassembled WGS sequence"/>
</dbReference>
<dbReference type="OrthoDB" id="6513151at2759"/>
<evidence type="ECO:0000313" key="11">
    <source>
        <dbReference type="EMBL" id="KAG5456219.1"/>
    </source>
</evidence>
<dbReference type="SUPFAM" id="SSF56112">
    <property type="entry name" value="Protein kinase-like (PK-like)"/>
    <property type="match status" value="1"/>
</dbReference>
<evidence type="ECO:0000256" key="2">
    <source>
        <dbReference type="ARBA" id="ARBA00022527"/>
    </source>
</evidence>
<evidence type="ECO:0000259" key="10">
    <source>
        <dbReference type="PROSITE" id="PS50011"/>
    </source>
</evidence>
<evidence type="ECO:0000256" key="6">
    <source>
        <dbReference type="ARBA" id="ARBA00022840"/>
    </source>
</evidence>
<sequence>MCWEKTAHKSKPGLLGSEPYIAPEIFQSVEYDAREVDVWACGIVYYCMLYQGIPWRMATPKDANYARYLEQRAQGAYEPLERLDKSCRNLLLRILEPDAAKRITVPEILVDPWFRSIACCSAETEIALARRDLLASTAVSTVTSQPDPLDVDRASSSPIPARRMSPIPPVPQQSHHHIPDDVLAAHLNRARRSSTPQ</sequence>
<dbReference type="GO" id="GO:0005524">
    <property type="term" value="F:ATP binding"/>
    <property type="evidence" value="ECO:0007669"/>
    <property type="project" value="UniProtKB-KW"/>
</dbReference>
<reference evidence="11 12" key="1">
    <citation type="journal article" name="Sci. Rep.">
        <title>Genome-scale phylogenetic analyses confirm Olpidium as the closest living zoosporic fungus to the non-flagellated, terrestrial fungi.</title>
        <authorList>
            <person name="Chang Y."/>
            <person name="Rochon D."/>
            <person name="Sekimoto S."/>
            <person name="Wang Y."/>
            <person name="Chovatia M."/>
            <person name="Sandor L."/>
            <person name="Salamov A."/>
            <person name="Grigoriev I.V."/>
            <person name="Stajich J.E."/>
            <person name="Spatafora J.W."/>
        </authorList>
    </citation>
    <scope>NUCLEOTIDE SEQUENCE [LARGE SCALE GENOMIC DNA]</scope>
    <source>
        <strain evidence="11">S191</strain>
    </source>
</reference>
<feature type="region of interest" description="Disordered" evidence="9">
    <location>
        <begin position="143"/>
        <end position="180"/>
    </location>
</feature>
<keyword evidence="3" id="KW-0808">Transferase</keyword>
<evidence type="ECO:0000313" key="12">
    <source>
        <dbReference type="Proteomes" id="UP000673691"/>
    </source>
</evidence>
<evidence type="ECO:0000256" key="5">
    <source>
        <dbReference type="ARBA" id="ARBA00022777"/>
    </source>
</evidence>
<evidence type="ECO:0000256" key="1">
    <source>
        <dbReference type="ARBA" id="ARBA00012513"/>
    </source>
</evidence>
<dbReference type="Pfam" id="PF00069">
    <property type="entry name" value="Pkinase"/>
    <property type="match status" value="1"/>
</dbReference>
<evidence type="ECO:0000256" key="9">
    <source>
        <dbReference type="SAM" id="MobiDB-lite"/>
    </source>
</evidence>
<dbReference type="PANTHER" id="PTHR24343">
    <property type="entry name" value="SERINE/THREONINE KINASE"/>
    <property type="match status" value="1"/>
</dbReference>
<name>A0A8H8DF12_9FUNG</name>
<dbReference type="EC" id="2.7.11.1" evidence="1"/>
<comment type="catalytic activity">
    <reaction evidence="7">
        <text>L-threonyl-[protein] + ATP = O-phospho-L-threonyl-[protein] + ADP + H(+)</text>
        <dbReference type="Rhea" id="RHEA:46608"/>
        <dbReference type="Rhea" id="RHEA-COMP:11060"/>
        <dbReference type="Rhea" id="RHEA-COMP:11605"/>
        <dbReference type="ChEBI" id="CHEBI:15378"/>
        <dbReference type="ChEBI" id="CHEBI:30013"/>
        <dbReference type="ChEBI" id="CHEBI:30616"/>
        <dbReference type="ChEBI" id="CHEBI:61977"/>
        <dbReference type="ChEBI" id="CHEBI:456216"/>
        <dbReference type="EC" id="2.7.11.1"/>
    </reaction>
</comment>
<dbReference type="GO" id="GO:0005829">
    <property type="term" value="C:cytosol"/>
    <property type="evidence" value="ECO:0007669"/>
    <property type="project" value="TreeGrafter"/>
</dbReference>
<dbReference type="Gene3D" id="1.10.510.10">
    <property type="entry name" value="Transferase(Phosphotransferase) domain 1"/>
    <property type="match status" value="1"/>
</dbReference>
<organism evidence="11 12">
    <name type="scientific">Olpidium bornovanus</name>
    <dbReference type="NCBI Taxonomy" id="278681"/>
    <lineage>
        <taxon>Eukaryota</taxon>
        <taxon>Fungi</taxon>
        <taxon>Fungi incertae sedis</taxon>
        <taxon>Olpidiomycota</taxon>
        <taxon>Olpidiomycotina</taxon>
        <taxon>Olpidiomycetes</taxon>
        <taxon>Olpidiales</taxon>
        <taxon>Olpidiaceae</taxon>
        <taxon>Olpidium</taxon>
    </lineage>
</organism>
<keyword evidence="5" id="KW-0418">Kinase</keyword>
<comment type="catalytic activity">
    <reaction evidence="8">
        <text>L-seryl-[protein] + ATP = O-phospho-L-seryl-[protein] + ADP + H(+)</text>
        <dbReference type="Rhea" id="RHEA:17989"/>
        <dbReference type="Rhea" id="RHEA-COMP:9863"/>
        <dbReference type="Rhea" id="RHEA-COMP:11604"/>
        <dbReference type="ChEBI" id="CHEBI:15378"/>
        <dbReference type="ChEBI" id="CHEBI:29999"/>
        <dbReference type="ChEBI" id="CHEBI:30616"/>
        <dbReference type="ChEBI" id="CHEBI:83421"/>
        <dbReference type="ChEBI" id="CHEBI:456216"/>
        <dbReference type="EC" id="2.7.11.1"/>
    </reaction>
</comment>
<dbReference type="InterPro" id="IPR011009">
    <property type="entry name" value="Kinase-like_dom_sf"/>
</dbReference>
<keyword evidence="2" id="KW-0723">Serine/threonine-protein kinase</keyword>
<keyword evidence="6" id="KW-0067">ATP-binding</keyword>
<dbReference type="PROSITE" id="PS50011">
    <property type="entry name" value="PROTEIN_KINASE_DOM"/>
    <property type="match status" value="1"/>
</dbReference>
<dbReference type="EMBL" id="JAEFCI010012084">
    <property type="protein sequence ID" value="KAG5456219.1"/>
    <property type="molecule type" value="Genomic_DNA"/>
</dbReference>
<keyword evidence="12" id="KW-1185">Reference proteome</keyword>
<evidence type="ECO:0000256" key="3">
    <source>
        <dbReference type="ARBA" id="ARBA00022679"/>
    </source>
</evidence>
<evidence type="ECO:0000256" key="8">
    <source>
        <dbReference type="ARBA" id="ARBA00048679"/>
    </source>
</evidence>
<dbReference type="GO" id="GO:0004674">
    <property type="term" value="F:protein serine/threonine kinase activity"/>
    <property type="evidence" value="ECO:0007669"/>
    <property type="project" value="UniProtKB-KW"/>
</dbReference>
<accession>A0A8H8DF12</accession>
<evidence type="ECO:0000256" key="4">
    <source>
        <dbReference type="ARBA" id="ARBA00022741"/>
    </source>
</evidence>
<gene>
    <name evidence="11" type="ORF">BJ554DRAFT_4099</name>
</gene>
<feature type="domain" description="Protein kinase" evidence="10">
    <location>
        <begin position="1"/>
        <end position="114"/>
    </location>
</feature>
<dbReference type="PANTHER" id="PTHR24343:SF558">
    <property type="entry name" value="PROTEIN KINASE DOMAIN-CONTAINING PROTEIN"/>
    <property type="match status" value="1"/>
</dbReference>
<evidence type="ECO:0000256" key="7">
    <source>
        <dbReference type="ARBA" id="ARBA00047899"/>
    </source>
</evidence>
<dbReference type="InterPro" id="IPR000719">
    <property type="entry name" value="Prot_kinase_dom"/>
</dbReference>
<comment type="caution">
    <text evidence="11">The sequence shown here is derived from an EMBL/GenBank/DDBJ whole genome shotgun (WGS) entry which is preliminary data.</text>
</comment>